<dbReference type="EMBL" id="JARHTQ010000027">
    <property type="protein sequence ID" value="MDF2259940.1"/>
    <property type="molecule type" value="Genomic_DNA"/>
</dbReference>
<evidence type="ECO:0000313" key="2">
    <source>
        <dbReference type="EMBL" id="MDF2259940.1"/>
    </source>
</evidence>
<name>A0ABT5Z7Y7_9ACTN</name>
<dbReference type="Proteomes" id="UP001220022">
    <property type="component" value="Unassembled WGS sequence"/>
</dbReference>
<reference evidence="2 3" key="1">
    <citation type="submission" date="2023-03" db="EMBL/GenBank/DDBJ databases">
        <title>Draft genome sequence of type strain Streptomyces ferralitis JCM 14344.</title>
        <authorList>
            <person name="Klaysubun C."/>
            <person name="Duangmal K."/>
        </authorList>
    </citation>
    <scope>NUCLEOTIDE SEQUENCE [LARGE SCALE GENOMIC DNA]</scope>
    <source>
        <strain evidence="2 3">JCM 14344</strain>
    </source>
</reference>
<accession>A0ABT5Z7Y7</accession>
<gene>
    <name evidence="2" type="ORF">P2L57_30715</name>
</gene>
<evidence type="ECO:0000256" key="1">
    <source>
        <dbReference type="SAM" id="MobiDB-lite"/>
    </source>
</evidence>
<feature type="compositionally biased region" description="Low complexity" evidence="1">
    <location>
        <begin position="7"/>
        <end position="20"/>
    </location>
</feature>
<keyword evidence="3" id="KW-1185">Reference proteome</keyword>
<comment type="caution">
    <text evidence="2">The sequence shown here is derived from an EMBL/GenBank/DDBJ whole genome shotgun (WGS) entry which is preliminary data.</text>
</comment>
<sequence>MRSQESRATALAGRLAAATGCDPRTDETSELIRLEVDLPTELTASARDGILAALVLADRYGHIRTDEGAIAWMELDLRKPS</sequence>
<feature type="region of interest" description="Disordered" evidence="1">
    <location>
        <begin position="1"/>
        <end position="23"/>
    </location>
</feature>
<evidence type="ECO:0000313" key="3">
    <source>
        <dbReference type="Proteomes" id="UP001220022"/>
    </source>
</evidence>
<proteinExistence type="predicted"/>
<organism evidence="2 3">
    <name type="scientific">Streptantibioticus ferralitis</name>
    <dbReference type="NCBI Taxonomy" id="236510"/>
    <lineage>
        <taxon>Bacteria</taxon>
        <taxon>Bacillati</taxon>
        <taxon>Actinomycetota</taxon>
        <taxon>Actinomycetes</taxon>
        <taxon>Kitasatosporales</taxon>
        <taxon>Streptomycetaceae</taxon>
        <taxon>Streptantibioticus</taxon>
    </lineage>
</organism>
<protein>
    <submittedName>
        <fullName evidence="2">Uncharacterized protein</fullName>
    </submittedName>
</protein>